<dbReference type="PIRSF" id="PIRSF006060">
    <property type="entry name" value="AA_transporter"/>
    <property type="match status" value="1"/>
</dbReference>
<feature type="transmembrane region" description="Helical" evidence="6">
    <location>
        <begin position="281"/>
        <end position="304"/>
    </location>
</feature>
<reference evidence="7" key="1">
    <citation type="submission" date="2018-06" db="EMBL/GenBank/DDBJ databases">
        <authorList>
            <person name="Zhirakovskaya E."/>
        </authorList>
    </citation>
    <scope>NUCLEOTIDE SEQUENCE</scope>
</reference>
<comment type="subcellular location">
    <subcellularLocation>
        <location evidence="1">Cell membrane</location>
        <topology evidence="1">Multi-pass membrane protein</topology>
    </subcellularLocation>
</comment>
<dbReference type="GO" id="GO:0005886">
    <property type="term" value="C:plasma membrane"/>
    <property type="evidence" value="ECO:0007669"/>
    <property type="project" value="UniProtKB-SubCell"/>
</dbReference>
<evidence type="ECO:0000256" key="6">
    <source>
        <dbReference type="SAM" id="Phobius"/>
    </source>
</evidence>
<evidence type="ECO:0000256" key="2">
    <source>
        <dbReference type="ARBA" id="ARBA00022475"/>
    </source>
</evidence>
<feature type="transmembrane region" description="Helical" evidence="6">
    <location>
        <begin position="227"/>
        <end position="245"/>
    </location>
</feature>
<keyword evidence="3 6" id="KW-0812">Transmembrane</keyword>
<dbReference type="EMBL" id="UOEK01000459">
    <property type="protein sequence ID" value="VAW08359.1"/>
    <property type="molecule type" value="Genomic_DNA"/>
</dbReference>
<dbReference type="Gene3D" id="1.20.1740.10">
    <property type="entry name" value="Amino acid/polyamine transporter I"/>
    <property type="match status" value="1"/>
</dbReference>
<dbReference type="GO" id="GO:0022857">
    <property type="term" value="F:transmembrane transporter activity"/>
    <property type="evidence" value="ECO:0007669"/>
    <property type="project" value="InterPro"/>
</dbReference>
<feature type="transmembrane region" description="Helical" evidence="6">
    <location>
        <begin position="34"/>
        <end position="55"/>
    </location>
</feature>
<feature type="transmembrane region" description="Helical" evidence="6">
    <location>
        <begin position="101"/>
        <end position="122"/>
    </location>
</feature>
<feature type="transmembrane region" description="Helical" evidence="6">
    <location>
        <begin position="134"/>
        <end position="155"/>
    </location>
</feature>
<evidence type="ECO:0000256" key="4">
    <source>
        <dbReference type="ARBA" id="ARBA00022989"/>
    </source>
</evidence>
<proteinExistence type="predicted"/>
<protein>
    <submittedName>
        <fullName evidence="7">Uncharacterized amino acid permease, GabP family</fullName>
    </submittedName>
</protein>
<dbReference type="Pfam" id="PF13520">
    <property type="entry name" value="AA_permease_2"/>
    <property type="match status" value="1"/>
</dbReference>
<dbReference type="PANTHER" id="PTHR42770">
    <property type="entry name" value="AMINO ACID TRANSPORTER-RELATED"/>
    <property type="match status" value="1"/>
</dbReference>
<keyword evidence="2" id="KW-1003">Cell membrane</keyword>
<gene>
    <name evidence="7" type="ORF">MNBD_ACTINO02-1121</name>
</gene>
<keyword evidence="4 6" id="KW-1133">Transmembrane helix</keyword>
<evidence type="ECO:0000256" key="1">
    <source>
        <dbReference type="ARBA" id="ARBA00004651"/>
    </source>
</evidence>
<feature type="transmembrane region" description="Helical" evidence="6">
    <location>
        <begin position="67"/>
        <end position="89"/>
    </location>
</feature>
<dbReference type="InterPro" id="IPR050367">
    <property type="entry name" value="APC_superfamily"/>
</dbReference>
<dbReference type="AlphaFoldDB" id="A0A3B0T7Y0"/>
<evidence type="ECO:0000256" key="5">
    <source>
        <dbReference type="ARBA" id="ARBA00023136"/>
    </source>
</evidence>
<feature type="transmembrane region" description="Helical" evidence="6">
    <location>
        <begin position="251"/>
        <end position="269"/>
    </location>
</feature>
<dbReference type="InterPro" id="IPR002293">
    <property type="entry name" value="AA/rel_permease1"/>
</dbReference>
<name>A0A3B0T7Y0_9ZZZZ</name>
<dbReference type="PANTHER" id="PTHR42770:SF11">
    <property type="entry name" value="INNER MEMBRANE TRANSPORT PROTEIN YBAT"/>
    <property type="match status" value="1"/>
</dbReference>
<feature type="transmembrane region" description="Helical" evidence="6">
    <location>
        <begin position="184"/>
        <end position="207"/>
    </location>
</feature>
<feature type="non-terminal residue" evidence="7">
    <location>
        <position position="1"/>
    </location>
</feature>
<feature type="transmembrane region" description="Helical" evidence="6">
    <location>
        <begin position="310"/>
        <end position="330"/>
    </location>
</feature>
<evidence type="ECO:0000256" key="3">
    <source>
        <dbReference type="ARBA" id="ARBA00022692"/>
    </source>
</evidence>
<sequence>LSVFFFGALVIGTAMVAKAAGAYAADLLVGDATGVWANVFSTVIVVALAAVNIIGAKAVSSAERVIVAAKLTVLVIFAAVGLVTLQGSFLTTGAAPATSGLLASVGLTFFAYTGFGVIANTAEDMADPKRTLPRAIFIAVGLVIALYLALTLAVFGNLSVADVIAAKETALAEAARPVFGQTGFTIMAIAAVLSTASAINANLYGMLNITYLLAKDGELPEPFERRVWRSGTEGLLLTTALVLLLTNFLDLSAIAAVGSTATLLVYLAVQIGHLRLADETGASRVVVGLGIVATAWVIGQFVLFTAQNNPARLGLVAVFAAVALATEWVLQRTKRRTIRPRIT</sequence>
<organism evidence="7">
    <name type="scientific">hydrothermal vent metagenome</name>
    <dbReference type="NCBI Taxonomy" id="652676"/>
    <lineage>
        <taxon>unclassified sequences</taxon>
        <taxon>metagenomes</taxon>
        <taxon>ecological metagenomes</taxon>
    </lineage>
</organism>
<keyword evidence="5 6" id="KW-0472">Membrane</keyword>
<accession>A0A3B0T7Y0</accession>
<evidence type="ECO:0000313" key="7">
    <source>
        <dbReference type="EMBL" id="VAW08359.1"/>
    </source>
</evidence>